<keyword evidence="1" id="KW-0812">Transmembrane</keyword>
<keyword evidence="3" id="KW-1185">Reference proteome</keyword>
<evidence type="ECO:0000313" key="3">
    <source>
        <dbReference type="Proteomes" id="UP000306602"/>
    </source>
</evidence>
<dbReference type="Proteomes" id="UP000306602">
    <property type="component" value="Unassembled WGS sequence"/>
</dbReference>
<comment type="caution">
    <text evidence="2">The sequence shown here is derived from an EMBL/GenBank/DDBJ whole genome shotgun (WGS) entry which is preliminary data.</text>
</comment>
<feature type="transmembrane region" description="Helical" evidence="1">
    <location>
        <begin position="119"/>
        <end position="138"/>
    </location>
</feature>
<reference evidence="2 3" key="1">
    <citation type="submission" date="2019-04" db="EMBL/GenBank/DDBJ databases">
        <title>Shimia ponticola sp. nov., isolated from seawater.</title>
        <authorList>
            <person name="Kim Y.-O."/>
            <person name="Yoon J.-H."/>
        </authorList>
    </citation>
    <scope>NUCLEOTIDE SEQUENCE [LARGE SCALE GENOMIC DNA]</scope>
    <source>
        <strain evidence="2 3">MYP11</strain>
    </source>
</reference>
<dbReference type="RefSeq" id="WP_136462618.1">
    <property type="nucleotide sequence ID" value="NZ_SRKY01000002.1"/>
</dbReference>
<feature type="transmembrane region" description="Helical" evidence="1">
    <location>
        <begin position="328"/>
        <end position="346"/>
    </location>
</feature>
<feature type="transmembrane region" description="Helical" evidence="1">
    <location>
        <begin position="394"/>
        <end position="415"/>
    </location>
</feature>
<sequence length="456" mass="49297">MRVRDRTIGVKFWLLWLCWPGSALAHASDQGIVLLLPTGAYISAGVATVVATVLALFVLPERAVRSLFAWRPINPLRLENVQIVTSLLSFVLMGFLVWLGMTGPRDPLSSLMTLGFWTLGWVLVVSLSGLIGNPWAWINPWTGLYRVLGPAPVARLPNLGWWPAIAMMLGFAAFLLADIAPSDPTRLARAVGIYWLVTFAGLLIFGPEWLRRCELGHAILGAYSRLAVFGRAGVGVPGWQIAGRSWGIGAGLFALVLLGAGSFDGINETFWWLARIGVNPLEFPGRSAVVAQNLIGLAAAVLLLIVSFALTLRLGLMLAPSSRGLAQIFGPLALSLLPIALAYHMAHYLTSFLVEIQYVLGALNDPLARGADLLGLAPFRVTTGFFNQIASMRAIWLSQAGLVVLGHVWSVLLAHRMALDLFDGHRRAGLATLPLSLFMIAYTFLGLWLLAAPRGA</sequence>
<evidence type="ECO:0000313" key="2">
    <source>
        <dbReference type="EMBL" id="THH37020.1"/>
    </source>
</evidence>
<feature type="transmembrane region" description="Helical" evidence="1">
    <location>
        <begin position="80"/>
        <end position="99"/>
    </location>
</feature>
<organism evidence="2 3">
    <name type="scientific">Aliishimia ponticola</name>
    <dbReference type="NCBI Taxonomy" id="2499833"/>
    <lineage>
        <taxon>Bacteria</taxon>
        <taxon>Pseudomonadati</taxon>
        <taxon>Pseudomonadota</taxon>
        <taxon>Alphaproteobacteria</taxon>
        <taxon>Rhodobacterales</taxon>
        <taxon>Paracoccaceae</taxon>
        <taxon>Aliishimia</taxon>
    </lineage>
</organism>
<keyword evidence="1" id="KW-1133">Transmembrane helix</keyword>
<dbReference type="EMBL" id="SRKY01000002">
    <property type="protein sequence ID" value="THH37020.1"/>
    <property type="molecule type" value="Genomic_DNA"/>
</dbReference>
<protein>
    <recommendedName>
        <fullName evidence="4">Fenitrothion hydrolase</fullName>
    </recommendedName>
</protein>
<keyword evidence="1" id="KW-0472">Membrane</keyword>
<accession>A0A4S4NLH2</accession>
<dbReference type="OrthoDB" id="8168962at2"/>
<feature type="transmembrane region" description="Helical" evidence="1">
    <location>
        <begin position="159"/>
        <end position="180"/>
    </location>
</feature>
<feature type="transmembrane region" description="Helical" evidence="1">
    <location>
        <begin position="252"/>
        <end position="274"/>
    </location>
</feature>
<feature type="transmembrane region" description="Helical" evidence="1">
    <location>
        <begin position="37"/>
        <end position="59"/>
    </location>
</feature>
<dbReference type="AlphaFoldDB" id="A0A4S4NLH2"/>
<proteinExistence type="predicted"/>
<gene>
    <name evidence="2" type="ORF">E4Z66_08765</name>
</gene>
<feature type="transmembrane region" description="Helical" evidence="1">
    <location>
        <begin position="192"/>
        <end position="210"/>
    </location>
</feature>
<evidence type="ECO:0008006" key="4">
    <source>
        <dbReference type="Google" id="ProtNLM"/>
    </source>
</evidence>
<feature type="transmembrane region" description="Helical" evidence="1">
    <location>
        <begin position="427"/>
        <end position="451"/>
    </location>
</feature>
<name>A0A4S4NLH2_9RHOB</name>
<feature type="transmembrane region" description="Helical" evidence="1">
    <location>
        <begin position="294"/>
        <end position="316"/>
    </location>
</feature>
<evidence type="ECO:0000256" key="1">
    <source>
        <dbReference type="SAM" id="Phobius"/>
    </source>
</evidence>